<accession>A0A2J7Z8G9</accession>
<organism evidence="2 3">
    <name type="scientific">Streptomyces malaysiensis</name>
    <dbReference type="NCBI Taxonomy" id="92644"/>
    <lineage>
        <taxon>Bacteria</taxon>
        <taxon>Bacillati</taxon>
        <taxon>Actinomycetota</taxon>
        <taxon>Actinomycetes</taxon>
        <taxon>Kitasatosporales</taxon>
        <taxon>Streptomycetaceae</taxon>
        <taxon>Streptomyces</taxon>
        <taxon>Streptomyces violaceusniger group</taxon>
    </lineage>
</organism>
<evidence type="ECO:0000313" key="3">
    <source>
        <dbReference type="Proteomes" id="UP000236520"/>
    </source>
</evidence>
<name>A0A2J7Z8G9_STRMQ</name>
<evidence type="ECO:0000256" key="1">
    <source>
        <dbReference type="SAM" id="MobiDB-lite"/>
    </source>
</evidence>
<reference evidence="2 3" key="1">
    <citation type="submission" date="2015-09" db="EMBL/GenBank/DDBJ databases">
        <title>Genome sequence, genome mining and natural product profiling of a biocontrol bacterium Streptomyces malaysiensis F913.</title>
        <authorList>
            <person name="Xu Y."/>
            <person name="Wei J."/>
            <person name="Xie J."/>
            <person name="Li T."/>
            <person name="Zhou Z."/>
        </authorList>
    </citation>
    <scope>NUCLEOTIDE SEQUENCE [LARGE SCALE GENOMIC DNA]</scope>
    <source>
        <strain evidence="2 3">F913</strain>
    </source>
</reference>
<dbReference type="RefSeq" id="WP_102934272.1">
    <property type="nucleotide sequence ID" value="NZ_LJIW01000001.1"/>
</dbReference>
<feature type="compositionally biased region" description="Low complexity" evidence="1">
    <location>
        <begin position="127"/>
        <end position="136"/>
    </location>
</feature>
<keyword evidence="3" id="KW-1185">Reference proteome</keyword>
<feature type="region of interest" description="Disordered" evidence="1">
    <location>
        <begin position="94"/>
        <end position="190"/>
    </location>
</feature>
<protein>
    <submittedName>
        <fullName evidence="2">Uncharacterized protein</fullName>
    </submittedName>
</protein>
<dbReference type="Proteomes" id="UP000236520">
    <property type="component" value="Unassembled WGS sequence"/>
</dbReference>
<gene>
    <name evidence="2" type="ORF">SMF913_12593</name>
</gene>
<sequence length="190" mass="20512">MSKTPKNYEAIAAKAPTALHEAFAQWIYEQTGFRPDLKSVQLAVALRMDYQASPENQADLAERKRKAAAAKKASAAAKKAKLEAQLAKLKADLEKVETEPAAADQPAVETAPVEDKPKTTRSRARKATATASEAPAQPKARTPRTRKTAVANPPAPVGEDFDRVDLDEPATKPVRRTRRTAATKTATATK</sequence>
<evidence type="ECO:0000313" key="2">
    <source>
        <dbReference type="EMBL" id="PNG96568.1"/>
    </source>
</evidence>
<feature type="compositionally biased region" description="Basic and acidic residues" evidence="1">
    <location>
        <begin position="160"/>
        <end position="170"/>
    </location>
</feature>
<dbReference type="EMBL" id="LJIW01000001">
    <property type="protein sequence ID" value="PNG96568.1"/>
    <property type="molecule type" value="Genomic_DNA"/>
</dbReference>
<dbReference type="AlphaFoldDB" id="A0A2J7Z8G9"/>
<comment type="caution">
    <text evidence="2">The sequence shown here is derived from an EMBL/GenBank/DDBJ whole genome shotgun (WGS) entry which is preliminary data.</text>
</comment>
<proteinExistence type="predicted"/>